<dbReference type="InterPro" id="IPR000253">
    <property type="entry name" value="FHA_dom"/>
</dbReference>
<feature type="domain" description="Protein kinase" evidence="8">
    <location>
        <begin position="265"/>
        <end position="531"/>
    </location>
</feature>
<name>A0A2K6DW58_MACNE</name>
<protein>
    <recommendedName>
        <fullName evidence="1">non-specific serine/threonine protein kinase</fullName>
        <ecNumber evidence="1">2.7.11.1</ecNumber>
    </recommendedName>
</protein>
<evidence type="ECO:0000259" key="8">
    <source>
        <dbReference type="PROSITE" id="PS50011"/>
    </source>
</evidence>
<proteinExistence type="predicted"/>
<dbReference type="SMART" id="SM00240">
    <property type="entry name" value="FHA"/>
    <property type="match status" value="1"/>
</dbReference>
<evidence type="ECO:0000256" key="4">
    <source>
        <dbReference type="ARBA" id="ARBA00047899"/>
    </source>
</evidence>
<dbReference type="GO" id="GO:0070534">
    <property type="term" value="P:protein K63-linked ubiquitination"/>
    <property type="evidence" value="ECO:0007669"/>
    <property type="project" value="Ensembl"/>
</dbReference>
<dbReference type="Ensembl" id="ENSMNET00000064635.1">
    <property type="protein sequence ID" value="ENSMNEP00000040143.1"/>
    <property type="gene ID" value="ENSMNEG00000042876.1"/>
</dbReference>
<dbReference type="InterPro" id="IPR008271">
    <property type="entry name" value="Ser/Thr_kinase_AS"/>
</dbReference>
<dbReference type="GO" id="GO:0050821">
    <property type="term" value="P:protein stabilization"/>
    <property type="evidence" value="ECO:0007669"/>
    <property type="project" value="Ensembl"/>
</dbReference>
<dbReference type="InterPro" id="IPR011009">
    <property type="entry name" value="Kinase-like_dom_sf"/>
</dbReference>
<evidence type="ECO:0000313" key="10">
    <source>
        <dbReference type="Proteomes" id="UP000233120"/>
    </source>
</evidence>
<dbReference type="Gene3D" id="3.30.200.20">
    <property type="entry name" value="Phosphorylase Kinase, domain 1"/>
    <property type="match status" value="1"/>
</dbReference>
<dbReference type="GO" id="GO:0031573">
    <property type="term" value="P:mitotic intra-S DNA damage checkpoint signaling"/>
    <property type="evidence" value="ECO:0007669"/>
    <property type="project" value="Ensembl"/>
</dbReference>
<comment type="catalytic activity">
    <reaction evidence="5">
        <text>L-seryl-[protein] + ATP = O-phospho-L-seryl-[protein] + ADP + H(+)</text>
        <dbReference type="Rhea" id="RHEA:17989"/>
        <dbReference type="Rhea" id="RHEA-COMP:9863"/>
        <dbReference type="Rhea" id="RHEA-COMP:11604"/>
        <dbReference type="ChEBI" id="CHEBI:15378"/>
        <dbReference type="ChEBI" id="CHEBI:29999"/>
        <dbReference type="ChEBI" id="CHEBI:30616"/>
        <dbReference type="ChEBI" id="CHEBI:83421"/>
        <dbReference type="ChEBI" id="CHEBI:456216"/>
        <dbReference type="EC" id="2.7.11.1"/>
    </reaction>
</comment>
<dbReference type="PROSITE" id="PS50011">
    <property type="entry name" value="PROTEIN_KINASE_DOM"/>
    <property type="match status" value="1"/>
</dbReference>
<dbReference type="PRINTS" id="PR02045">
    <property type="entry name" value="F138DOMAIN"/>
</dbReference>
<dbReference type="InterPro" id="IPR008984">
    <property type="entry name" value="SMAD_FHA_dom_sf"/>
</dbReference>
<dbReference type="EC" id="2.7.11.1" evidence="1"/>
<dbReference type="Gene3D" id="1.10.510.10">
    <property type="entry name" value="Transferase(Phosphotransferase) domain 1"/>
    <property type="match status" value="1"/>
</dbReference>
<dbReference type="GO" id="GO:0005524">
    <property type="term" value="F:ATP binding"/>
    <property type="evidence" value="ECO:0007669"/>
    <property type="project" value="InterPro"/>
</dbReference>
<feature type="compositionally biased region" description="Polar residues" evidence="6">
    <location>
        <begin position="8"/>
        <end position="22"/>
    </location>
</feature>
<dbReference type="PROSITE" id="PS00108">
    <property type="entry name" value="PROTEIN_KINASE_ST"/>
    <property type="match status" value="1"/>
</dbReference>
<feature type="compositionally biased region" description="Low complexity" evidence="6">
    <location>
        <begin position="23"/>
        <end position="62"/>
    </location>
</feature>
<dbReference type="GO" id="GO:0004674">
    <property type="term" value="F:protein serine/threonine kinase activity"/>
    <property type="evidence" value="ECO:0007669"/>
    <property type="project" value="UniProtKB-KW"/>
</dbReference>
<dbReference type="GeneTree" id="ENSGT00800000124190"/>
<dbReference type="GO" id="GO:0005794">
    <property type="term" value="C:Golgi apparatus"/>
    <property type="evidence" value="ECO:0007669"/>
    <property type="project" value="Ensembl"/>
</dbReference>
<dbReference type="SUPFAM" id="SSF56112">
    <property type="entry name" value="Protein kinase-like (PK-like)"/>
    <property type="match status" value="1"/>
</dbReference>
<accession>A0A2K6DW58</accession>
<dbReference type="GO" id="GO:0006979">
    <property type="term" value="P:response to oxidative stress"/>
    <property type="evidence" value="ECO:0007669"/>
    <property type="project" value="Ensembl"/>
</dbReference>
<feature type="domain" description="FHA" evidence="7">
    <location>
        <begin position="158"/>
        <end position="220"/>
    </location>
</feature>
<dbReference type="GO" id="GO:0008630">
    <property type="term" value="P:intrinsic apoptotic signaling pathway in response to DNA damage"/>
    <property type="evidence" value="ECO:0007669"/>
    <property type="project" value="Ensembl"/>
</dbReference>
<dbReference type="GO" id="GO:0000045">
    <property type="term" value="P:autophagosome assembly"/>
    <property type="evidence" value="ECO:0007669"/>
    <property type="project" value="Ensembl"/>
</dbReference>
<dbReference type="CDD" id="cd22666">
    <property type="entry name" value="FHA_CHK2"/>
    <property type="match status" value="1"/>
</dbReference>
<dbReference type="Gene3D" id="2.60.200.20">
    <property type="match status" value="1"/>
</dbReference>
<dbReference type="SMART" id="SM00220">
    <property type="entry name" value="S_TKc"/>
    <property type="match status" value="1"/>
</dbReference>
<evidence type="ECO:0000256" key="5">
    <source>
        <dbReference type="ARBA" id="ARBA00048679"/>
    </source>
</evidence>
<dbReference type="AlphaFoldDB" id="A0A2K6DW58"/>
<dbReference type="GO" id="GO:0045893">
    <property type="term" value="P:positive regulation of DNA-templated transcription"/>
    <property type="evidence" value="ECO:0007669"/>
    <property type="project" value="Ensembl"/>
</dbReference>
<dbReference type="Pfam" id="PF00498">
    <property type="entry name" value="FHA"/>
    <property type="match status" value="1"/>
</dbReference>
<reference evidence="9" key="2">
    <citation type="submission" date="2025-09" db="UniProtKB">
        <authorList>
            <consortium name="Ensembl"/>
        </authorList>
    </citation>
    <scope>IDENTIFICATION</scope>
</reference>
<keyword evidence="3" id="KW-0418">Kinase</keyword>
<dbReference type="FunFam" id="1.10.510.10:FF:000354">
    <property type="entry name" value="Serine/threonine-protein kinase Chk2"/>
    <property type="match status" value="1"/>
</dbReference>
<dbReference type="GO" id="GO:0000781">
    <property type="term" value="C:chromosome, telomeric region"/>
    <property type="evidence" value="ECO:0007669"/>
    <property type="project" value="Ensembl"/>
</dbReference>
<reference evidence="9" key="1">
    <citation type="submission" date="2025-08" db="UniProtKB">
        <authorList>
            <consortium name="Ensembl"/>
        </authorList>
    </citation>
    <scope>IDENTIFICATION</scope>
</reference>
<dbReference type="PROSITE" id="PS50006">
    <property type="entry name" value="FHA_DOMAIN"/>
    <property type="match status" value="1"/>
</dbReference>
<dbReference type="PANTHER" id="PTHR44167:SF24">
    <property type="entry name" value="SERINE_THREONINE-PROTEIN KINASE CHK2"/>
    <property type="match status" value="1"/>
</dbReference>
<keyword evidence="3" id="KW-0808">Transferase</keyword>
<feature type="compositionally biased region" description="Polar residues" evidence="6">
    <location>
        <begin position="551"/>
        <end position="562"/>
    </location>
</feature>
<dbReference type="Proteomes" id="UP000233120">
    <property type="component" value="Unassembled WGS sequence"/>
</dbReference>
<dbReference type="Pfam" id="PF00069">
    <property type="entry name" value="Pkinase"/>
    <property type="match status" value="1"/>
</dbReference>
<dbReference type="InterPro" id="IPR000719">
    <property type="entry name" value="Prot_kinase_dom"/>
</dbReference>
<feature type="region of interest" description="Disordered" evidence="6">
    <location>
        <begin position="551"/>
        <end position="576"/>
    </location>
</feature>
<dbReference type="GO" id="GO:0019901">
    <property type="term" value="F:protein kinase binding"/>
    <property type="evidence" value="ECO:0007669"/>
    <property type="project" value="Ensembl"/>
</dbReference>
<dbReference type="GO" id="GO:0090307">
    <property type="term" value="P:mitotic spindle assembly"/>
    <property type="evidence" value="ECO:0007669"/>
    <property type="project" value="Ensembl"/>
</dbReference>
<dbReference type="SUPFAM" id="SSF49879">
    <property type="entry name" value="SMAD/FHA domain"/>
    <property type="match status" value="1"/>
</dbReference>
<dbReference type="GO" id="GO:0006302">
    <property type="term" value="P:double-strand break repair"/>
    <property type="evidence" value="ECO:0007669"/>
    <property type="project" value="Ensembl"/>
</dbReference>
<dbReference type="GO" id="GO:0042594">
    <property type="term" value="P:response to starvation"/>
    <property type="evidence" value="ECO:0007669"/>
    <property type="project" value="Ensembl"/>
</dbReference>
<dbReference type="GO" id="GO:0016605">
    <property type="term" value="C:PML body"/>
    <property type="evidence" value="ECO:0007669"/>
    <property type="project" value="Ensembl"/>
</dbReference>
<evidence type="ECO:0000256" key="2">
    <source>
        <dbReference type="ARBA" id="ARBA00022527"/>
    </source>
</evidence>
<dbReference type="FunFam" id="3.30.200.20:FF:000255">
    <property type="entry name" value="serine/threonine-protein kinase Chk2 isoform X1"/>
    <property type="match status" value="1"/>
</dbReference>
<evidence type="ECO:0000256" key="6">
    <source>
        <dbReference type="SAM" id="MobiDB-lite"/>
    </source>
</evidence>
<dbReference type="GO" id="GO:0030163">
    <property type="term" value="P:protein catabolic process"/>
    <property type="evidence" value="ECO:0007669"/>
    <property type="project" value="Ensembl"/>
</dbReference>
<evidence type="ECO:0000259" key="7">
    <source>
        <dbReference type="PROSITE" id="PS50006"/>
    </source>
</evidence>
<dbReference type="GO" id="GO:2000786">
    <property type="term" value="P:positive regulation of autophagosome assembly"/>
    <property type="evidence" value="ECO:0007669"/>
    <property type="project" value="Ensembl"/>
</dbReference>
<dbReference type="Bgee" id="ENSMNEG00000042876">
    <property type="expression patterns" value="Expressed in bone marrow and 11 other cell types or tissues"/>
</dbReference>
<dbReference type="CDD" id="cd14084">
    <property type="entry name" value="STKc_Chk2"/>
    <property type="match status" value="1"/>
</dbReference>
<dbReference type="GO" id="GO:0042803">
    <property type="term" value="F:protein homodimerization activity"/>
    <property type="evidence" value="ECO:0007669"/>
    <property type="project" value="Ensembl"/>
</dbReference>
<gene>
    <name evidence="9" type="primary">CHEK2</name>
</gene>
<keyword evidence="2" id="KW-0723">Serine/threonine-protein kinase</keyword>
<comment type="catalytic activity">
    <reaction evidence="4">
        <text>L-threonyl-[protein] + ATP = O-phospho-L-threonyl-[protein] + ADP + H(+)</text>
        <dbReference type="Rhea" id="RHEA:46608"/>
        <dbReference type="Rhea" id="RHEA-COMP:11060"/>
        <dbReference type="Rhea" id="RHEA-COMP:11605"/>
        <dbReference type="ChEBI" id="CHEBI:15378"/>
        <dbReference type="ChEBI" id="CHEBI:30013"/>
        <dbReference type="ChEBI" id="CHEBI:30616"/>
        <dbReference type="ChEBI" id="CHEBI:61977"/>
        <dbReference type="ChEBI" id="CHEBI:456216"/>
        <dbReference type="EC" id="2.7.11.1"/>
    </reaction>
</comment>
<dbReference type="GO" id="GO:0042176">
    <property type="term" value="P:regulation of protein catabolic process"/>
    <property type="evidence" value="ECO:0007669"/>
    <property type="project" value="Ensembl"/>
</dbReference>
<evidence type="ECO:0000256" key="3">
    <source>
        <dbReference type="ARBA" id="ARBA00022777"/>
    </source>
</evidence>
<evidence type="ECO:0000256" key="1">
    <source>
        <dbReference type="ARBA" id="ARBA00012513"/>
    </source>
</evidence>
<feature type="region of interest" description="Disordered" evidence="6">
    <location>
        <begin position="1"/>
        <end position="68"/>
    </location>
</feature>
<dbReference type="PANTHER" id="PTHR44167">
    <property type="entry name" value="OVARIAN-SPECIFIC SERINE/THREONINE-PROTEIN KINASE LOK-RELATED"/>
    <property type="match status" value="1"/>
</dbReference>
<evidence type="ECO:0000313" key="9">
    <source>
        <dbReference type="Ensembl" id="ENSMNEP00000040143.1"/>
    </source>
</evidence>
<keyword evidence="10" id="KW-1185">Reference proteome</keyword>
<sequence>MSRESDVEAQQSHGSSTCSQPHGSVTQSQGSSSQSQGISSSSTSTMPNSSQSSHSSSGTLSSLETVSTQELYSIPEDQEPEDQEPEEPAPAPWARLWALQDGFANLETESRHVTQSDELLVSTDPPASASQSAGIRGVRHHPRPVFSLLSLKCVNDNYWFGRDKSCEYCFDEPLLKRTDKYRTYSKKHFRIFREVGPKNSYIAYIEDHSGNGTFVNTELVGKGKRRPLNNNSEIALSLSRNKVFVFFDLTVDDQSVYPKALRDEYIMSKTLGSGACGEVKLAFERKTCKKVAIKIISKRKFAIGSARETDPALNVETEIEILKKLNHPCIIKIKNFFDAEDYYIVLELMEGGELFDKVVGNKRLKEATCKLYFYQMLLAVQYLHENGIIHRDLKPENVLLSSQEEDCLIKITDFGHSKILGETSLMRTLCGTPTYLAPEVLVSVGTAGYNRAVDCWSLGVILFICLSGYPPFSEHRTQVSLKDQITSGKYNFIPEVWAEVSEKALDLVKKLLVVDPKARFTTEEALRHPWLQDEDMKRKFQDLLSEENESTALPQVLAQPSTSRKRPHEGEAEGAETTKRLAVCAAVL</sequence>
<dbReference type="STRING" id="9545.ENSMNEP00000040143"/>
<dbReference type="GO" id="GO:0031625">
    <property type="term" value="F:ubiquitin protein ligase binding"/>
    <property type="evidence" value="ECO:0007669"/>
    <property type="project" value="Ensembl"/>
</dbReference>
<organism evidence="9 10">
    <name type="scientific">Macaca nemestrina</name>
    <name type="common">Pig-tailed macaque</name>
    <dbReference type="NCBI Taxonomy" id="9545"/>
    <lineage>
        <taxon>Eukaryota</taxon>
        <taxon>Metazoa</taxon>
        <taxon>Chordata</taxon>
        <taxon>Craniata</taxon>
        <taxon>Vertebrata</taxon>
        <taxon>Euteleostomi</taxon>
        <taxon>Mammalia</taxon>
        <taxon>Eutheria</taxon>
        <taxon>Euarchontoglires</taxon>
        <taxon>Primates</taxon>
        <taxon>Haplorrhini</taxon>
        <taxon>Catarrhini</taxon>
        <taxon>Cercopithecidae</taxon>
        <taxon>Cercopithecinae</taxon>
        <taxon>Macaca</taxon>
    </lineage>
</organism>
<dbReference type="GO" id="GO:0000086">
    <property type="term" value="P:G2/M transition of mitotic cell cycle"/>
    <property type="evidence" value="ECO:0007669"/>
    <property type="project" value="Ensembl"/>
</dbReference>